<dbReference type="InterPro" id="IPR006311">
    <property type="entry name" value="TAT_signal"/>
</dbReference>
<accession>A0ABV3PCM6</accession>
<dbReference type="Proteomes" id="UP001555826">
    <property type="component" value="Unassembled WGS sequence"/>
</dbReference>
<dbReference type="RefSeq" id="WP_367640704.1">
    <property type="nucleotide sequence ID" value="NZ_JBFNQN010000017.1"/>
</dbReference>
<dbReference type="PROSITE" id="PS51318">
    <property type="entry name" value="TAT"/>
    <property type="match status" value="1"/>
</dbReference>
<reference evidence="2 3" key="1">
    <citation type="submission" date="2024-07" db="EMBL/GenBank/DDBJ databases">
        <authorList>
            <person name="Thanompreechachai J."/>
            <person name="Duangmal K."/>
        </authorList>
    </citation>
    <scope>NUCLEOTIDE SEQUENCE [LARGE SCALE GENOMIC DNA]</scope>
    <source>
        <strain evidence="2 3">KCTC 19886</strain>
    </source>
</reference>
<feature type="signal peptide" evidence="1">
    <location>
        <begin position="1"/>
        <end position="27"/>
    </location>
</feature>
<dbReference type="InterPro" id="IPR019198">
    <property type="entry name" value="Beta_propeller_containing"/>
</dbReference>
<organism evidence="2 3">
    <name type="scientific">Kineococcus endophyticus</name>
    <dbReference type="NCBI Taxonomy" id="1181883"/>
    <lineage>
        <taxon>Bacteria</taxon>
        <taxon>Bacillati</taxon>
        <taxon>Actinomycetota</taxon>
        <taxon>Actinomycetes</taxon>
        <taxon>Kineosporiales</taxon>
        <taxon>Kineosporiaceae</taxon>
        <taxon>Kineococcus</taxon>
    </lineage>
</organism>
<gene>
    <name evidence="2" type="ORF">AB1207_21835</name>
</gene>
<proteinExistence type="predicted"/>
<dbReference type="Pfam" id="PF09826">
    <property type="entry name" value="Beta_propel"/>
    <property type="match status" value="1"/>
</dbReference>
<name>A0ABV3PCM6_9ACTN</name>
<dbReference type="EMBL" id="JBFNQN010000017">
    <property type="protein sequence ID" value="MEW9267394.1"/>
    <property type="molecule type" value="Genomic_DNA"/>
</dbReference>
<keyword evidence="3" id="KW-1185">Reference proteome</keyword>
<sequence>MTSHRPLLRRSAAAAAALALTTGLAVAVAPGAGAAGGLTSFDDCAALGRWAREAIGPQVTSWGYGGGGVPASGASGTVATQDSAASAGAVGAGDGGLNVQEAGVGEPATALAQDGRLVTTAGADLVVLDVTGRTPRRLGAVSLPGAQDASGQQPQLLLAGDRAVVLTQRWPQTAVDASSVGSSVVATVVDLSAPRSPRVVGHREYAGRYVDARLSGGVVRLVLGTDPVLPWVQDAPSEQAGLLANRAVLARALDTQFLPQVVERAADGSVAGLRPAVACSAVTHPDVQSGSGVVAVVSVAPADVTSDADVQTDAVGVTASTDVVYASTDRLYLATTAGGFGRPTLIDSTAPATPAAATTQVHGFAYDGPRTRHTASGEVAGRVLGRWAFSARDGFLRVATTTGPAWAADGGVPDSSSSVLVLGEDDGRLDVVGRVDGLGVGEQVRGVRYDGDRAYVVTFRQTDPLYVLDLADPASPRLSGELKVDGYSAYLHPVGDGRLLGVGQDADPTSGAVRGLQVSAVDVRDPARPQRTGNLVVPGSSSAVEWDARAFVFDPTAGVAVLPVDTPDGPSLRSVAVAGDGTVQALGEHLLARTSATSWGSVEQVVQIGGGRIAVLSTAQDWRTDQDLVSERRVQVLDARSLDGAAGLVLSRQG</sequence>
<dbReference type="SUPFAM" id="SSF69322">
    <property type="entry name" value="Tricorn protease domain 2"/>
    <property type="match status" value="1"/>
</dbReference>
<evidence type="ECO:0000256" key="1">
    <source>
        <dbReference type="SAM" id="SignalP"/>
    </source>
</evidence>
<comment type="caution">
    <text evidence="2">The sequence shown here is derived from an EMBL/GenBank/DDBJ whole genome shotgun (WGS) entry which is preliminary data.</text>
</comment>
<evidence type="ECO:0000313" key="2">
    <source>
        <dbReference type="EMBL" id="MEW9267394.1"/>
    </source>
</evidence>
<protein>
    <submittedName>
        <fullName evidence="2">Beta-propeller domain-containing protein</fullName>
    </submittedName>
</protein>
<keyword evidence="1" id="KW-0732">Signal</keyword>
<evidence type="ECO:0000313" key="3">
    <source>
        <dbReference type="Proteomes" id="UP001555826"/>
    </source>
</evidence>
<feature type="chain" id="PRO_5047379720" evidence="1">
    <location>
        <begin position="28"/>
        <end position="654"/>
    </location>
</feature>